<feature type="binding site" evidence="5">
    <location>
        <position position="203"/>
    </location>
    <ligand>
        <name>3-dehydroquinate</name>
        <dbReference type="ChEBI" id="CHEBI:32364"/>
    </ligand>
</feature>
<feature type="binding site" evidence="5">
    <location>
        <position position="226"/>
    </location>
    <ligand>
        <name>3-dehydroquinate</name>
        <dbReference type="ChEBI" id="CHEBI:32364"/>
    </ligand>
</feature>
<dbReference type="GO" id="GO:0009073">
    <property type="term" value="P:aromatic amino acid family biosynthetic process"/>
    <property type="evidence" value="ECO:0007669"/>
    <property type="project" value="UniProtKB-KW"/>
</dbReference>
<evidence type="ECO:0000256" key="1">
    <source>
        <dbReference type="ARBA" id="ARBA00001864"/>
    </source>
</evidence>
<feature type="binding site" evidence="5">
    <location>
        <begin position="36"/>
        <end position="38"/>
    </location>
    <ligand>
        <name>3-dehydroquinate</name>
        <dbReference type="ChEBI" id="CHEBI:32364"/>
    </ligand>
</feature>
<evidence type="ECO:0000256" key="4">
    <source>
        <dbReference type="ARBA" id="ARBA00023270"/>
    </source>
</evidence>
<dbReference type="PANTHER" id="PTHR43699:SF1">
    <property type="entry name" value="3-DEHYDROQUINATE DEHYDRATASE"/>
    <property type="match status" value="1"/>
</dbReference>
<sequence length="238" mass="26448">MNTTKIVVTFTGHNDDEINAEIRAAKENINDFDIVEIRGDVFDALNREDHAKNVRSIIDVFKPLNKEIIYTYRTAKEGGSGSKTTVEYEALLNAICTLMDIDYIDIEVNSGDKIIDSVTKTAAEHNVKRLLSHHDFKQTPDTDGILSVFKKMDDIGGELYKAAFFPQSSEDVDHVTSAVEQAKVLYGHKVIGISMGEIGKETRTALGEKSSALTYGFIMRDAAPGQIHVSELRQKLTH</sequence>
<comment type="pathway">
    <text evidence="5">Metabolic intermediate biosynthesis; chorismate biosynthesis; chorismate from D-erythrose 4-phosphate and phosphoenolpyruvate: step 3/7.</text>
</comment>
<dbReference type="Pfam" id="PF01487">
    <property type="entry name" value="DHquinase_I"/>
    <property type="match status" value="1"/>
</dbReference>
<accession>A0A1G8ZMJ8</accession>
<dbReference type="Proteomes" id="UP000242700">
    <property type="component" value="Unassembled WGS sequence"/>
</dbReference>
<feature type="active site" description="Schiff-base intermediate with substrate" evidence="5">
    <location>
        <position position="161"/>
    </location>
</feature>
<evidence type="ECO:0000256" key="3">
    <source>
        <dbReference type="ARBA" id="ARBA00023239"/>
    </source>
</evidence>
<feature type="active site" description="Proton donor/acceptor" evidence="5">
    <location>
        <position position="134"/>
    </location>
</feature>
<evidence type="ECO:0000256" key="5">
    <source>
        <dbReference type="HAMAP-Rule" id="MF_00214"/>
    </source>
</evidence>
<dbReference type="FunFam" id="3.20.20.70:FF:000047">
    <property type="entry name" value="3-dehydroquinate dehydratase"/>
    <property type="match status" value="1"/>
</dbReference>
<dbReference type="GO" id="GO:0003855">
    <property type="term" value="F:3-dehydroquinate dehydratase activity"/>
    <property type="evidence" value="ECO:0007669"/>
    <property type="project" value="UniProtKB-UniRule"/>
</dbReference>
<proteinExistence type="inferred from homology"/>
<protein>
    <recommendedName>
        <fullName evidence="5">3-dehydroquinate dehydratase</fullName>
        <shortName evidence="5">3-dehydroquinase</shortName>
        <ecNumber evidence="5">4.2.1.10</ecNumber>
    </recommendedName>
    <alternativeName>
        <fullName evidence="5">Type I DHQase</fullName>
    </alternativeName>
    <alternativeName>
        <fullName evidence="5">Type I dehydroquinase</fullName>
        <shortName evidence="5">DHQ1</shortName>
    </alternativeName>
</protein>
<reference evidence="7" key="1">
    <citation type="submission" date="2016-10" db="EMBL/GenBank/DDBJ databases">
        <authorList>
            <person name="Varghese N."/>
            <person name="Submissions S."/>
        </authorList>
    </citation>
    <scope>NUCLEOTIDE SEQUENCE [LARGE SCALE GENOMIC DNA]</scope>
    <source>
        <strain evidence="7">CGMCC 1.8911</strain>
    </source>
</reference>
<dbReference type="InterPro" id="IPR013785">
    <property type="entry name" value="Aldolase_TIM"/>
</dbReference>
<dbReference type="CDD" id="cd00502">
    <property type="entry name" value="DHQase_I"/>
    <property type="match status" value="1"/>
</dbReference>
<evidence type="ECO:0000313" key="6">
    <source>
        <dbReference type="EMBL" id="SDK16257.1"/>
    </source>
</evidence>
<gene>
    <name evidence="5" type="primary">aroD</name>
    <name evidence="6" type="ORF">SAMN05216187_105117</name>
</gene>
<dbReference type="GO" id="GO:0046279">
    <property type="term" value="P:3,4-dihydroxybenzoate biosynthetic process"/>
    <property type="evidence" value="ECO:0007669"/>
    <property type="project" value="UniProtKB-ARBA"/>
</dbReference>
<comment type="catalytic activity">
    <reaction evidence="1 5">
        <text>3-dehydroquinate = 3-dehydroshikimate + H2O</text>
        <dbReference type="Rhea" id="RHEA:21096"/>
        <dbReference type="ChEBI" id="CHEBI:15377"/>
        <dbReference type="ChEBI" id="CHEBI:16630"/>
        <dbReference type="ChEBI" id="CHEBI:32364"/>
        <dbReference type="EC" id="4.2.1.10"/>
    </reaction>
</comment>
<dbReference type="EMBL" id="FNFI01000005">
    <property type="protein sequence ID" value="SDK16257.1"/>
    <property type="molecule type" value="Genomic_DNA"/>
</dbReference>
<dbReference type="RefSeq" id="WP_092597122.1">
    <property type="nucleotide sequence ID" value="NZ_FNFI01000005.1"/>
</dbReference>
<keyword evidence="2 5" id="KW-0057">Aromatic amino acid biosynthesis</keyword>
<dbReference type="InterPro" id="IPR001381">
    <property type="entry name" value="DHquinase_I"/>
</dbReference>
<dbReference type="HAMAP" id="MF_00214">
    <property type="entry name" value="AroD"/>
    <property type="match status" value="1"/>
</dbReference>
<dbReference type="PANTHER" id="PTHR43699">
    <property type="entry name" value="3-DEHYDROQUINATE DEHYDRATASE"/>
    <property type="match status" value="1"/>
</dbReference>
<dbReference type="GO" id="GO:0008652">
    <property type="term" value="P:amino acid biosynthetic process"/>
    <property type="evidence" value="ECO:0007669"/>
    <property type="project" value="UniProtKB-KW"/>
</dbReference>
<name>A0A1G8ZMJ8_9STAP</name>
<dbReference type="NCBIfam" id="TIGR01093">
    <property type="entry name" value="aroD"/>
    <property type="match status" value="1"/>
</dbReference>
<dbReference type="EC" id="4.2.1.10" evidence="5"/>
<comment type="similarity">
    <text evidence="5">Belongs to the type-I 3-dehydroquinase family.</text>
</comment>
<keyword evidence="4 5" id="KW-0704">Schiff base</keyword>
<comment type="function">
    <text evidence="5">Involved in the third step of the chorismate pathway, which leads to the biosynthesis of aromatic amino acids. Catalyzes the cis-dehydration of 3-dehydroquinate (DHQ) and introduces the first double bond of the aromatic ring to yield 3-dehydroshikimate.</text>
</comment>
<dbReference type="SUPFAM" id="SSF51569">
    <property type="entry name" value="Aldolase"/>
    <property type="match status" value="1"/>
</dbReference>
<keyword evidence="3 5" id="KW-0456">Lyase</keyword>
<dbReference type="InterPro" id="IPR050146">
    <property type="entry name" value="Type-I_3-dehydroquinase"/>
</dbReference>
<evidence type="ECO:0000256" key="2">
    <source>
        <dbReference type="ARBA" id="ARBA00023141"/>
    </source>
</evidence>
<comment type="subunit">
    <text evidence="5">Homodimer.</text>
</comment>
<dbReference type="OrthoDB" id="9813659at2"/>
<dbReference type="UniPathway" id="UPA00053">
    <property type="reaction ID" value="UER00086"/>
</dbReference>
<comment type="caution">
    <text evidence="5">Lacks conserved residue(s) required for the propagation of feature annotation.</text>
</comment>
<dbReference type="AlphaFoldDB" id="A0A1G8ZMJ8"/>
<dbReference type="Gene3D" id="3.20.20.70">
    <property type="entry name" value="Aldolase class I"/>
    <property type="match status" value="1"/>
</dbReference>
<feature type="binding site" evidence="5">
    <location>
        <position position="73"/>
    </location>
    <ligand>
        <name>3-dehydroquinate</name>
        <dbReference type="ChEBI" id="CHEBI:32364"/>
    </ligand>
</feature>
<dbReference type="GO" id="GO:0009423">
    <property type="term" value="P:chorismate biosynthetic process"/>
    <property type="evidence" value="ECO:0007669"/>
    <property type="project" value="UniProtKB-UniRule"/>
</dbReference>
<organism evidence="6 7">
    <name type="scientific">Jeotgalicoccus aerolatus</name>
    <dbReference type="NCBI Taxonomy" id="709510"/>
    <lineage>
        <taxon>Bacteria</taxon>
        <taxon>Bacillati</taxon>
        <taxon>Bacillota</taxon>
        <taxon>Bacilli</taxon>
        <taxon>Bacillales</taxon>
        <taxon>Staphylococcaceae</taxon>
        <taxon>Jeotgalicoccus</taxon>
    </lineage>
</organism>
<evidence type="ECO:0000313" key="7">
    <source>
        <dbReference type="Proteomes" id="UP000242700"/>
    </source>
</evidence>
<dbReference type="STRING" id="586411.SAMN05216187_105117"/>
<keyword evidence="5" id="KW-0028">Amino-acid biosynthesis</keyword>